<keyword evidence="1" id="KW-0175">Coiled coil</keyword>
<dbReference type="OrthoDB" id="19453at2"/>
<dbReference type="EMBL" id="CCEJ010000008">
    <property type="protein sequence ID" value="CDR34467.1"/>
    <property type="molecule type" value="Genomic_DNA"/>
</dbReference>
<comment type="caution">
    <text evidence="2">The sequence shown here is derived from an EMBL/GenBank/DDBJ whole genome shotgun (WGS) entry which is preliminary data.</text>
</comment>
<gene>
    <name evidence="2" type="ORF">CSEC_1654</name>
</gene>
<dbReference type="RefSeq" id="WP_041018154.1">
    <property type="nucleotide sequence ID" value="NZ_CCEJ010000008.1"/>
</dbReference>
<evidence type="ECO:0000313" key="2">
    <source>
        <dbReference type="EMBL" id="CDR34467.1"/>
    </source>
</evidence>
<evidence type="ECO:0000313" key="3">
    <source>
        <dbReference type="Proteomes" id="UP000031552"/>
    </source>
</evidence>
<evidence type="ECO:0000256" key="1">
    <source>
        <dbReference type="SAM" id="Coils"/>
    </source>
</evidence>
<keyword evidence="3" id="KW-1185">Reference proteome</keyword>
<reference evidence="2" key="1">
    <citation type="submission" date="2013-12" db="EMBL/GenBank/DDBJ databases">
        <authorList>
            <person name="Linke B."/>
        </authorList>
    </citation>
    <scope>NUCLEOTIDE SEQUENCE [LARGE SCALE GENOMIC DNA]</scope>
    <source>
        <strain evidence="2">CRIB-18</strain>
    </source>
</reference>
<dbReference type="AlphaFoldDB" id="A0A090CZF7"/>
<accession>A0A090CZF7</accession>
<feature type="coiled-coil region" evidence="1">
    <location>
        <begin position="273"/>
        <end position="337"/>
    </location>
</feature>
<sequence length="986" mass="113838">MNQEKISSILKKVAKIGDPKFLETAFSFTASERKDRDKLVPDNLQRTIVDEQDDLSRRLDYSLLMDSASVRNVLKTRRLANLLIDEKGALKPDIIRKAISLLKNHLYSLGPSRQDEGIRNKHILQALELLDSDKELKFSLQKIFKPYQHKQAEEIIRQTLNLTDKTVVTDAHARRAALAAWFCYLRQAVGSCFATAPAIILHDEQPHQFMKDISELFGTGRLKRTFEGVEYSVPLCTSSGRGGLNELVLFPDDFEDGIKRLSENPGLIASLEAADVLNKEDALKERIRELKKHLHQVFEKFKDDHGVKFFSAEGILKRILMKKYEITEEDLKEFKKRPRGMIHGSLLLQVPQGSKGSGGKGEACSSYEAALKRAEIGYKMLHNNTLLRCWEYTLASFAETKSEFAKWNLYSSLGLKPDEEGGIGEALFQYLKLRLDEANRKVEEYQLEYEQIFTQVKTLESRIRHAGEEEAKWIKVEYQTRVNELRTIEELRDKAHGNARRLAGMYDLLLDHYLDLFPKYFQEVYDPEMVEMTQGPYDDSPAGFRLLYKHGRSNSAQWTPIRDPQEFIQNLAAFFTAAERELHNEPDFKGAQEVLSEITTAIVTHIRTDKFLETAFHRMARAHGMPIIENPLEHLDKVEKKPWVYTSGGNLHTLVSVYFLRSSNPSSLNRWVENPMELLVFIADTLKKVPYKQMEAFVKNERKSMLMHSPTHAFLLKPGFCGLKKAWENGDFTFTWVRDHLILPMEQFAANLMLNEDMMEYLVKKLSLEVPLNYKHYFLKLFGQMKGSMRCRDFRSHLATTIDHEMGLKNKGIPVLSAAKIDSLLFQEIPLFPIYQLRDRVQKIISRLDLESDTFKKEILSLLDKLVEEVPRENVLGAKTLYETILGLTCLVKGETSLPFDLIDKIKLLMESEGFAMPRPIIFADTNWIQNDFGFVLNPGNGKLELWRMDRYAIEGEPMASWKMWLDGTRKHPDWGIFYNAYEYQI</sequence>
<feature type="coiled-coil region" evidence="1">
    <location>
        <begin position="428"/>
        <end position="462"/>
    </location>
</feature>
<organism evidence="2 3">
    <name type="scientific">Candidatus Criblamydia sequanensis CRIB-18</name>
    <dbReference type="NCBI Taxonomy" id="1437425"/>
    <lineage>
        <taxon>Bacteria</taxon>
        <taxon>Pseudomonadati</taxon>
        <taxon>Chlamydiota</taxon>
        <taxon>Chlamydiia</taxon>
        <taxon>Parachlamydiales</taxon>
        <taxon>Candidatus Criblamydiaceae</taxon>
        <taxon>Candidatus Criblamydia</taxon>
    </lineage>
</organism>
<protein>
    <submittedName>
        <fullName evidence="2">Uncharacterized protein</fullName>
    </submittedName>
</protein>
<dbReference type="STRING" id="1437425.CSEC_1654"/>
<reference evidence="2" key="2">
    <citation type="submission" date="2014-09" db="EMBL/GenBank/DDBJ databases">
        <title>Criblamydia sequanensis harbors a mega-plasmid encoding arsenite resistance.</title>
        <authorList>
            <person name="Bertelli C."/>
            <person name="Goesmann A."/>
            <person name="Greub G."/>
        </authorList>
    </citation>
    <scope>NUCLEOTIDE SEQUENCE [LARGE SCALE GENOMIC DNA]</scope>
    <source>
        <strain evidence="2">CRIB-18</strain>
    </source>
</reference>
<proteinExistence type="predicted"/>
<dbReference type="Proteomes" id="UP000031552">
    <property type="component" value="Unassembled WGS sequence"/>
</dbReference>
<dbReference type="eggNOG" id="COG1196">
    <property type="taxonomic scope" value="Bacteria"/>
</dbReference>
<name>A0A090CZF7_9BACT</name>